<dbReference type="Proteomes" id="UP000076609">
    <property type="component" value="Unassembled WGS sequence"/>
</dbReference>
<dbReference type="Pfam" id="PF00675">
    <property type="entry name" value="Peptidase_M16"/>
    <property type="match status" value="2"/>
</dbReference>
<evidence type="ECO:0000313" key="7">
    <source>
        <dbReference type="Proteomes" id="UP000076609"/>
    </source>
</evidence>
<dbReference type="InterPro" id="IPR007863">
    <property type="entry name" value="Peptidase_M16_C"/>
</dbReference>
<comment type="caution">
    <text evidence="6">The sequence shown here is derived from an EMBL/GenBank/DDBJ whole genome shotgun (WGS) entry which is preliminary data.</text>
</comment>
<dbReference type="EMBL" id="LQQO01000034">
    <property type="protein sequence ID" value="KZE11463.1"/>
    <property type="molecule type" value="Genomic_DNA"/>
</dbReference>
<feature type="domain" description="Peptidase M16 N-terminal" evidence="4">
    <location>
        <begin position="518"/>
        <end position="628"/>
    </location>
</feature>
<dbReference type="InterPro" id="IPR011249">
    <property type="entry name" value="Metalloenz_LuxS/M16"/>
</dbReference>
<protein>
    <submittedName>
        <fullName evidence="6">Peptidase M16</fullName>
    </submittedName>
</protein>
<gene>
    <name evidence="6" type="ORF">AVT10_04205</name>
</gene>
<keyword evidence="7" id="KW-1185">Reference proteome</keyword>
<evidence type="ECO:0000259" key="4">
    <source>
        <dbReference type="Pfam" id="PF00675"/>
    </source>
</evidence>
<sequence>MRFGLALLISTALLAPAHAQQRPAPTAPAASPTVPPIAYTERTLANGLRVYAIRDTSSANVSVQVWYDVGSKDDPAGRSGFAHMFEHLMFKATRNLVPEQLDRLTEDVGGYNNASTADDYTNYYEVVPANHLQRLLFAEADRMATLVVDPKTFASEREVVKEELRSRILAQPYGKLFGLYAPMVSYSHHPYARPGIGSIEDLDAATIDDIRAFHATYYRPDNAVLVVAGNFDPAQLNRWVDQYFGTIAKPNRPIPRVSVDEPVRQQPVTKTVYEANTPLPAILISYPLPPANHPDQAALKVLDAILSGGDNSRLHQSLVYRDQIAQDVGVQLDAKQGPGTLSLYAILAGGKSVAEGEAALKREVASLIATPPTAAELAEAKNEITTAELLSRETAEGKASALAQGVIVERDPKAADKALAAIGRVTAADVQRVAKTWLPANRAATIRYLPDTAKPAGASSDTIAIANSVVTAPLAVPPGIAIHTPAPEGQRVLPPAPAAPVQVAIPVPVERRLPNGMRVVLVEKRGVPVVTAALVAGGGAVADPADRAGVGELTAGLLTQGTKTRSATEIARAVESLGGSIGSGAGWDSQNVTLTVGSGQVAPALGILADVARNPAFAQDEIDRLRTRTIDGVSVALTDPGQLSSLVADRAVFGGAPYGHPASGTPTTLKAITRADITSAYARAWQPEKATLVLVGDITPDAGMALATQLFGDWRSQPNATPAPVPQVAAPAPRVIVVDMPGAGQAGVVVARPGIARSNAAYFPAAVANATLGVGFSSRLNQEIRIKRGLAYGARSELDARRNGGAVGASTQTKNPSAPEVVKIITDEMRRMGAEPAPEAELATRKAVLTGNFGRTIERTSGIAGTIVTYVSDGVPLARIATFLPSIEAVGPAAVQQAAAKVMDPKAASIVVVGDAKQFLEPLRAAYPQLVVIPAASVDLSRADLGVK</sequence>
<dbReference type="SUPFAM" id="SSF63411">
    <property type="entry name" value="LuxS/MPP-like metallohydrolase"/>
    <property type="match status" value="4"/>
</dbReference>
<dbReference type="Gene3D" id="3.30.830.10">
    <property type="entry name" value="Metalloenzyme, LuxS/M16 peptidase-like"/>
    <property type="match status" value="4"/>
</dbReference>
<evidence type="ECO:0000256" key="1">
    <source>
        <dbReference type="ARBA" id="ARBA00007261"/>
    </source>
</evidence>
<feature type="signal peptide" evidence="3">
    <location>
        <begin position="1"/>
        <end position="19"/>
    </location>
</feature>
<keyword evidence="2" id="KW-0482">Metalloprotease</keyword>
<accession>A0ABR5Y9H8</accession>
<reference evidence="7" key="1">
    <citation type="submission" date="2016-01" db="EMBL/GenBank/DDBJ databases">
        <title>Draft genome of Chromobacterium sp. F49.</title>
        <authorList>
            <person name="Hong K.W."/>
        </authorList>
    </citation>
    <scope>NUCLEOTIDE SEQUENCE [LARGE SCALE GENOMIC DNA]</scope>
    <source>
        <strain evidence="7">CN3</strain>
    </source>
</reference>
<feature type="domain" description="Peptidase M16 C-terminal" evidence="5">
    <location>
        <begin position="205"/>
        <end position="383"/>
    </location>
</feature>
<dbReference type="InterPro" id="IPR011765">
    <property type="entry name" value="Pept_M16_N"/>
</dbReference>
<dbReference type="RefSeq" id="WP_066691898.1">
    <property type="nucleotide sequence ID" value="NZ_CP117025.1"/>
</dbReference>
<proteinExistence type="inferred from homology"/>
<keyword evidence="2" id="KW-0378">Hydrolase</keyword>
<name>A0ABR5Y9H8_9SPHN</name>
<evidence type="ECO:0000256" key="3">
    <source>
        <dbReference type="SAM" id="SignalP"/>
    </source>
</evidence>
<keyword evidence="2" id="KW-0645">Protease</keyword>
<evidence type="ECO:0000256" key="2">
    <source>
        <dbReference type="ARBA" id="ARBA00023049"/>
    </source>
</evidence>
<dbReference type="PANTHER" id="PTHR11851:SF49">
    <property type="entry name" value="MITOCHONDRIAL-PROCESSING PEPTIDASE SUBUNIT ALPHA"/>
    <property type="match status" value="1"/>
</dbReference>
<feature type="domain" description="Peptidase M16 N-terminal" evidence="4">
    <location>
        <begin position="50"/>
        <end position="164"/>
    </location>
</feature>
<dbReference type="InterPro" id="IPR050361">
    <property type="entry name" value="MPP/UQCRC_Complex"/>
</dbReference>
<comment type="similarity">
    <text evidence="1">Belongs to the peptidase M16 family.</text>
</comment>
<dbReference type="PANTHER" id="PTHR11851">
    <property type="entry name" value="METALLOPROTEASE"/>
    <property type="match status" value="1"/>
</dbReference>
<evidence type="ECO:0000259" key="5">
    <source>
        <dbReference type="Pfam" id="PF05193"/>
    </source>
</evidence>
<organism evidence="6 7">
    <name type="scientific">Sphingomonas hankookensis</name>
    <dbReference type="NCBI Taxonomy" id="563996"/>
    <lineage>
        <taxon>Bacteria</taxon>
        <taxon>Pseudomonadati</taxon>
        <taxon>Pseudomonadota</taxon>
        <taxon>Alphaproteobacteria</taxon>
        <taxon>Sphingomonadales</taxon>
        <taxon>Sphingomonadaceae</taxon>
        <taxon>Sphingomonas</taxon>
    </lineage>
</organism>
<keyword evidence="3" id="KW-0732">Signal</keyword>
<dbReference type="Pfam" id="PF05193">
    <property type="entry name" value="Peptidase_M16_C"/>
    <property type="match status" value="2"/>
</dbReference>
<feature type="domain" description="Peptidase M16 C-terminal" evidence="5">
    <location>
        <begin position="672"/>
        <end position="847"/>
    </location>
</feature>
<feature type="chain" id="PRO_5045169077" evidence="3">
    <location>
        <begin position="20"/>
        <end position="948"/>
    </location>
</feature>
<evidence type="ECO:0000313" key="6">
    <source>
        <dbReference type="EMBL" id="KZE11463.1"/>
    </source>
</evidence>